<dbReference type="Pfam" id="PF00294">
    <property type="entry name" value="PfkB"/>
    <property type="match status" value="1"/>
</dbReference>
<protein>
    <submittedName>
        <fullName evidence="8">5-dehydro-2-deoxygluconokinase</fullName>
        <ecNumber evidence="8">2.7.1.92</ecNumber>
    </submittedName>
</protein>
<evidence type="ECO:0000259" key="7">
    <source>
        <dbReference type="Pfam" id="PF09863"/>
    </source>
</evidence>
<dbReference type="InterPro" id="IPR023314">
    <property type="entry name" value="Myo_inos_IolC-like_sf"/>
</dbReference>
<reference evidence="9" key="1">
    <citation type="submission" date="2023-08" db="EMBL/GenBank/DDBJ databases">
        <title>Rhodospirillaceae gen. nov., a novel taxon isolated from the Yangtze River Yuezi River estuary sludge.</title>
        <authorList>
            <person name="Ruan L."/>
        </authorList>
    </citation>
    <scope>NUCLEOTIDE SEQUENCE [LARGE SCALE GENOMIC DNA]</scope>
    <source>
        <strain evidence="9">R-7</strain>
    </source>
</reference>
<dbReference type="InterPro" id="IPR030830">
    <property type="entry name" value="Myo_inos_IolC"/>
</dbReference>
<organism evidence="8 9">
    <name type="scientific">Dongia sedimenti</name>
    <dbReference type="NCBI Taxonomy" id="3064282"/>
    <lineage>
        <taxon>Bacteria</taxon>
        <taxon>Pseudomonadati</taxon>
        <taxon>Pseudomonadota</taxon>
        <taxon>Alphaproteobacteria</taxon>
        <taxon>Rhodospirillales</taxon>
        <taxon>Dongiaceae</taxon>
        <taxon>Dongia</taxon>
    </lineage>
</organism>
<dbReference type="PANTHER" id="PTHR43085:SF49">
    <property type="entry name" value="5-DEHYDRO-2-DEOXYGLUCONOKINASE"/>
    <property type="match status" value="1"/>
</dbReference>
<dbReference type="Gene3D" id="2.20.150.10">
    <property type="entry name" value="putative 5-dehydro-2- deoxygluconokinase"/>
    <property type="match status" value="1"/>
</dbReference>
<evidence type="ECO:0000256" key="2">
    <source>
        <dbReference type="ARBA" id="ARBA00022679"/>
    </source>
</evidence>
<dbReference type="InterPro" id="IPR011611">
    <property type="entry name" value="PfkB_dom"/>
</dbReference>
<dbReference type="EC" id="2.7.1.92" evidence="8"/>
<evidence type="ECO:0000256" key="4">
    <source>
        <dbReference type="ARBA" id="ARBA00022777"/>
    </source>
</evidence>
<sequence length="641" mass="69337">MPALDKEGRSLDLICLGRAAVDLYAEQLGARLEDVSSFAKYIGGCAANIAVGTARQGLKSSMLVRVGDDHMGRFVRETLAREGVETGHVSTDPSRLTALVLLGIKDRDTFPLIFYRENCADMALEEGDFDAGYIGSAKALLVTGTHFSTESINRVSHHAIQLAKRAGTKVILDIDYRPVLWGLTSRGMGEVRYIASSGVSAHLQKIVPHCDLIIGTEEEHCIAGGSDDIMAALRATRSMSSAQIVVKRGPLGCSVFPGEIGKTLDEGITVKGVTVEVLNVLGAGDAFASGYLRGWINGESIEQACTYANACGALVVSRHGCAPAMPSKIELDDYLSRAKDVKRPDLDPRLNHLHRVTNRAAQWPQVMALAFDHRSQCEALVKEVGQPLSKIAELKEIIAKAVLSVAKDFPGRAGVLVDGRFGQSVLEHITGQGLWIGRPVELPGSRPLRFEAGPNVAQEMRAWPAEHTAKCLVFYHPDDSAELKREQLSYLGQIQEACIGTGHDLLVEVIPPKAMPSDDTTLPRAIAEIYAHGIKPDWWKLPSMSDAGWNGVAAEIKANDPYCRGVVLLGLEAPEDELAAAFKIARRHPICKGFAIGRSIFMAPARDWLLGKCDAEAFAANVADNYRRLIEIWLAPQSAAA</sequence>
<feature type="domain" description="Carbohydrate kinase PfkB" evidence="6">
    <location>
        <begin position="12"/>
        <end position="327"/>
    </location>
</feature>
<dbReference type="InterPro" id="IPR002173">
    <property type="entry name" value="Carboh/pur_kinase_PfkB_CS"/>
</dbReference>
<dbReference type="PANTHER" id="PTHR43085">
    <property type="entry name" value="HEXOKINASE FAMILY MEMBER"/>
    <property type="match status" value="1"/>
</dbReference>
<keyword evidence="5" id="KW-0067">ATP-binding</keyword>
<name>A0ABU0YFS2_9PROT</name>
<dbReference type="EMBL" id="JAUYVI010000001">
    <property type="protein sequence ID" value="MDQ7246575.1"/>
    <property type="molecule type" value="Genomic_DNA"/>
</dbReference>
<evidence type="ECO:0000256" key="1">
    <source>
        <dbReference type="ARBA" id="ARBA00010688"/>
    </source>
</evidence>
<dbReference type="Proteomes" id="UP001230156">
    <property type="component" value="Unassembled WGS sequence"/>
</dbReference>
<keyword evidence="2 8" id="KW-0808">Transferase</keyword>
<gene>
    <name evidence="8" type="primary">iolC</name>
    <name evidence="8" type="ORF">Q8A70_02810</name>
</gene>
<evidence type="ECO:0000259" key="6">
    <source>
        <dbReference type="Pfam" id="PF00294"/>
    </source>
</evidence>
<evidence type="ECO:0000256" key="3">
    <source>
        <dbReference type="ARBA" id="ARBA00022741"/>
    </source>
</evidence>
<dbReference type="PROSITE" id="PS00584">
    <property type="entry name" value="PFKB_KINASES_2"/>
    <property type="match status" value="1"/>
</dbReference>
<keyword evidence="9" id="KW-1185">Reference proteome</keyword>
<dbReference type="Gene3D" id="3.40.1190.20">
    <property type="match status" value="1"/>
</dbReference>
<evidence type="ECO:0000313" key="9">
    <source>
        <dbReference type="Proteomes" id="UP001230156"/>
    </source>
</evidence>
<feature type="domain" description="DUF2090" evidence="7">
    <location>
        <begin position="330"/>
        <end position="634"/>
    </location>
</feature>
<dbReference type="GO" id="GO:0047590">
    <property type="term" value="F:5-dehydro-2-deoxygluconokinase activity"/>
    <property type="evidence" value="ECO:0007669"/>
    <property type="project" value="UniProtKB-EC"/>
</dbReference>
<dbReference type="NCBIfam" id="TIGR04382">
    <property type="entry name" value="myo_inos_iolC_N"/>
    <property type="match status" value="1"/>
</dbReference>
<dbReference type="InterPro" id="IPR029056">
    <property type="entry name" value="Ribokinase-like"/>
</dbReference>
<comment type="caution">
    <text evidence="8">The sequence shown here is derived from an EMBL/GenBank/DDBJ whole genome shotgun (WGS) entry which is preliminary data.</text>
</comment>
<dbReference type="InterPro" id="IPR018659">
    <property type="entry name" value="DUF2090"/>
</dbReference>
<dbReference type="Pfam" id="PF09863">
    <property type="entry name" value="DUF2090"/>
    <property type="match status" value="1"/>
</dbReference>
<keyword evidence="4" id="KW-0418">Kinase</keyword>
<dbReference type="SUPFAM" id="SSF53613">
    <property type="entry name" value="Ribokinase-like"/>
    <property type="match status" value="1"/>
</dbReference>
<comment type="similarity">
    <text evidence="1">Belongs to the carbohydrate kinase PfkB family.</text>
</comment>
<dbReference type="PROSITE" id="PS00583">
    <property type="entry name" value="PFKB_KINASES_1"/>
    <property type="match status" value="1"/>
</dbReference>
<accession>A0ABU0YFS2</accession>
<proteinExistence type="inferred from homology"/>
<evidence type="ECO:0000256" key="5">
    <source>
        <dbReference type="ARBA" id="ARBA00022840"/>
    </source>
</evidence>
<evidence type="ECO:0000313" key="8">
    <source>
        <dbReference type="EMBL" id="MDQ7246575.1"/>
    </source>
</evidence>
<dbReference type="CDD" id="cd01166">
    <property type="entry name" value="KdgK"/>
    <property type="match status" value="1"/>
</dbReference>
<keyword evidence="3" id="KW-0547">Nucleotide-binding</keyword>
<dbReference type="InterPro" id="IPR013785">
    <property type="entry name" value="Aldolase_TIM"/>
</dbReference>
<dbReference type="RefSeq" id="WP_379953965.1">
    <property type="nucleotide sequence ID" value="NZ_JAUYVI010000001.1"/>
</dbReference>
<dbReference type="InterPro" id="IPR050306">
    <property type="entry name" value="PfkB_Carbo_kinase"/>
</dbReference>
<dbReference type="Gene3D" id="3.20.20.70">
    <property type="entry name" value="Aldolase class I"/>
    <property type="match status" value="1"/>
</dbReference>